<feature type="compositionally biased region" description="Low complexity" evidence="1">
    <location>
        <begin position="108"/>
        <end position="122"/>
    </location>
</feature>
<dbReference type="Proteomes" id="UP000007752">
    <property type="component" value="Chromosome 4"/>
</dbReference>
<gene>
    <name evidence="2" type="ORF">OsJ_14563</name>
</gene>
<evidence type="ECO:0000256" key="1">
    <source>
        <dbReference type="SAM" id="MobiDB-lite"/>
    </source>
</evidence>
<dbReference type="EMBL" id="CM000141">
    <property type="protein sequence ID" value="EAZ30514.1"/>
    <property type="molecule type" value="Genomic_DNA"/>
</dbReference>
<evidence type="ECO:0000313" key="2">
    <source>
        <dbReference type="EMBL" id="EAZ30514.1"/>
    </source>
</evidence>
<feature type="region of interest" description="Disordered" evidence="1">
    <location>
        <begin position="72"/>
        <end position="177"/>
    </location>
</feature>
<proteinExistence type="predicted"/>
<reference evidence="2" key="2">
    <citation type="submission" date="2008-12" db="EMBL/GenBank/DDBJ databases">
        <title>Improved gene annotation of the rice (Oryza sativa) genomes.</title>
        <authorList>
            <person name="Wang J."/>
            <person name="Li R."/>
            <person name="Fan W."/>
            <person name="Huang Q."/>
            <person name="Zhang J."/>
            <person name="Zhou Y."/>
            <person name="Hu Y."/>
            <person name="Zi S."/>
            <person name="Li J."/>
            <person name="Ni P."/>
            <person name="Zheng H."/>
            <person name="Zhang Y."/>
            <person name="Zhao M."/>
            <person name="Hao Q."/>
            <person name="McDermott J."/>
            <person name="Samudrala R."/>
            <person name="Kristiansen K."/>
            <person name="Wong G.K.-S."/>
        </authorList>
    </citation>
    <scope>NUCLEOTIDE SEQUENCE</scope>
</reference>
<name>A3AT75_ORYSJ</name>
<sequence>MAMNNGSSSSTIALVYDDGGGRGVAAGAAPDPRRDLRAEDLHPELDALLLAAAADEELEHAPVAEPEVVVHGEAAPPGLQPLDQPPAGEVGLPEEWEHPVAGDLLRLPAPAAAAAPPQYQQQCGRCHPRRRSPPQRLPPQDPRRLHRRRTPVRSSEAQWDHWPSDLGKKKRGSKGERWQLALQLW</sequence>
<organism evidence="2">
    <name type="scientific">Oryza sativa subsp. japonica</name>
    <name type="common">Rice</name>
    <dbReference type="NCBI Taxonomy" id="39947"/>
    <lineage>
        <taxon>Eukaryota</taxon>
        <taxon>Viridiplantae</taxon>
        <taxon>Streptophyta</taxon>
        <taxon>Embryophyta</taxon>
        <taxon>Tracheophyta</taxon>
        <taxon>Spermatophyta</taxon>
        <taxon>Magnoliopsida</taxon>
        <taxon>Liliopsida</taxon>
        <taxon>Poales</taxon>
        <taxon>Poaceae</taxon>
        <taxon>BOP clade</taxon>
        <taxon>Oryzoideae</taxon>
        <taxon>Oryzeae</taxon>
        <taxon>Oryzinae</taxon>
        <taxon>Oryza</taxon>
        <taxon>Oryza sativa</taxon>
    </lineage>
</organism>
<dbReference type="AlphaFoldDB" id="A3AT75"/>
<feature type="compositionally biased region" description="Basic and acidic residues" evidence="1">
    <location>
        <begin position="158"/>
        <end position="177"/>
    </location>
</feature>
<reference evidence="2" key="1">
    <citation type="journal article" date="2005" name="PLoS Biol.">
        <title>The genomes of Oryza sativa: a history of duplications.</title>
        <authorList>
            <person name="Yu J."/>
            <person name="Wang J."/>
            <person name="Lin W."/>
            <person name="Li S."/>
            <person name="Li H."/>
            <person name="Zhou J."/>
            <person name="Ni P."/>
            <person name="Dong W."/>
            <person name="Hu S."/>
            <person name="Zeng C."/>
            <person name="Zhang J."/>
            <person name="Zhang Y."/>
            <person name="Li R."/>
            <person name="Xu Z."/>
            <person name="Li S."/>
            <person name="Li X."/>
            <person name="Zheng H."/>
            <person name="Cong L."/>
            <person name="Lin L."/>
            <person name="Yin J."/>
            <person name="Geng J."/>
            <person name="Li G."/>
            <person name="Shi J."/>
            <person name="Liu J."/>
            <person name="Lv H."/>
            <person name="Li J."/>
            <person name="Wang J."/>
            <person name="Deng Y."/>
            <person name="Ran L."/>
            <person name="Shi X."/>
            <person name="Wang X."/>
            <person name="Wu Q."/>
            <person name="Li C."/>
            <person name="Ren X."/>
            <person name="Wang J."/>
            <person name="Wang X."/>
            <person name="Li D."/>
            <person name="Liu D."/>
            <person name="Zhang X."/>
            <person name="Ji Z."/>
            <person name="Zhao W."/>
            <person name="Sun Y."/>
            <person name="Zhang Z."/>
            <person name="Bao J."/>
            <person name="Han Y."/>
            <person name="Dong L."/>
            <person name="Ji J."/>
            <person name="Chen P."/>
            <person name="Wu S."/>
            <person name="Liu J."/>
            <person name="Xiao Y."/>
            <person name="Bu D."/>
            <person name="Tan J."/>
            <person name="Yang L."/>
            <person name="Ye C."/>
            <person name="Zhang J."/>
            <person name="Xu J."/>
            <person name="Zhou Y."/>
            <person name="Yu Y."/>
            <person name="Zhang B."/>
            <person name="Zhuang S."/>
            <person name="Wei H."/>
            <person name="Liu B."/>
            <person name="Lei M."/>
            <person name="Yu H."/>
            <person name="Li Y."/>
            <person name="Xu H."/>
            <person name="Wei S."/>
            <person name="He X."/>
            <person name="Fang L."/>
            <person name="Zhang Z."/>
            <person name="Zhang Y."/>
            <person name="Huang X."/>
            <person name="Su Z."/>
            <person name="Tong W."/>
            <person name="Li J."/>
            <person name="Tong Z."/>
            <person name="Li S."/>
            <person name="Ye J."/>
            <person name="Wang L."/>
            <person name="Fang L."/>
            <person name="Lei T."/>
            <person name="Chen C."/>
            <person name="Chen H."/>
            <person name="Xu Z."/>
            <person name="Li H."/>
            <person name="Huang H."/>
            <person name="Zhang F."/>
            <person name="Xu H."/>
            <person name="Li N."/>
            <person name="Zhao C."/>
            <person name="Li S."/>
            <person name="Dong L."/>
            <person name="Huang Y."/>
            <person name="Li L."/>
            <person name="Xi Y."/>
            <person name="Qi Q."/>
            <person name="Li W."/>
            <person name="Zhang B."/>
            <person name="Hu W."/>
            <person name="Zhang Y."/>
            <person name="Tian X."/>
            <person name="Jiao Y."/>
            <person name="Liang X."/>
            <person name="Jin J."/>
            <person name="Gao L."/>
            <person name="Zheng W."/>
            <person name="Hao B."/>
            <person name="Liu S."/>
            <person name="Wang W."/>
            <person name="Yuan L."/>
            <person name="Cao M."/>
            <person name="McDermott J."/>
            <person name="Samudrala R."/>
            <person name="Wang J."/>
            <person name="Wong G.K."/>
            <person name="Yang H."/>
        </authorList>
    </citation>
    <scope>NUCLEOTIDE SEQUENCE [LARGE SCALE GENOMIC DNA]</scope>
</reference>
<accession>A3AT75</accession>
<protein>
    <submittedName>
        <fullName evidence="2">Uncharacterized protein</fullName>
    </submittedName>
</protein>